<name>D4AVV2_ARTBC</name>
<comment type="PTM">
    <text evidence="9">Phosphorylated in response to DNA damage.</text>
</comment>
<dbReference type="eggNOG" id="ENOG502S832">
    <property type="taxonomic scope" value="Eukaryota"/>
</dbReference>
<dbReference type="GeneID" id="9519615"/>
<evidence type="ECO:0000256" key="6">
    <source>
        <dbReference type="ARBA" id="ARBA00023204"/>
    </source>
</evidence>
<comment type="similarity">
    <text evidence="2 9">Belongs to the SLX4 family.</text>
</comment>
<evidence type="ECO:0000256" key="9">
    <source>
        <dbReference type="HAMAP-Rule" id="MF_03110"/>
    </source>
</evidence>
<dbReference type="HOGENOM" id="CLU_016773_0_0_1"/>
<dbReference type="CDD" id="cd22999">
    <property type="entry name" value="SAP_SLX4"/>
    <property type="match status" value="1"/>
</dbReference>
<feature type="compositionally biased region" description="Polar residues" evidence="10">
    <location>
        <begin position="327"/>
        <end position="336"/>
    </location>
</feature>
<evidence type="ECO:0000256" key="8">
    <source>
        <dbReference type="ARBA" id="ARBA00029496"/>
    </source>
</evidence>
<dbReference type="RefSeq" id="XP_003013498.1">
    <property type="nucleotide sequence ID" value="XM_003013452.1"/>
</dbReference>
<feature type="region of interest" description="Disordered" evidence="10">
    <location>
        <begin position="683"/>
        <end position="770"/>
    </location>
</feature>
<dbReference type="Pfam" id="PF09494">
    <property type="entry name" value="Slx4"/>
    <property type="match status" value="1"/>
</dbReference>
<evidence type="ECO:0000256" key="10">
    <source>
        <dbReference type="SAM" id="MobiDB-lite"/>
    </source>
</evidence>
<protein>
    <recommendedName>
        <fullName evidence="8 9">Structure-specific endonuclease subunit SLX4</fullName>
    </recommendedName>
</protein>
<feature type="compositionally biased region" description="Basic residues" evidence="10">
    <location>
        <begin position="341"/>
        <end position="350"/>
    </location>
</feature>
<dbReference type="GO" id="GO:0017108">
    <property type="term" value="F:5'-flap endonuclease activity"/>
    <property type="evidence" value="ECO:0007669"/>
    <property type="project" value="InterPro"/>
</dbReference>
<evidence type="ECO:0000256" key="5">
    <source>
        <dbReference type="ARBA" id="ARBA00023172"/>
    </source>
</evidence>
<dbReference type="OMA" id="SICCLWK"/>
<sequence>MDVVEIDFSLPLPRLRKRVNAKASSSKTPSPGIKINSRQRILAIIARKALEKLFILYTCLQMIASPIETLLEFSSKSTPTLTCGPKSDPESHGNVSTQLQSNGSARYTRIILGGRANAENLPVPKTKRRKLGDESDKLVEGMEELAGCSRPCPPSMENGSTAQKTRSKKPRKQTLKGHGLEETTHPRLKGKVIKPSTTSRILTSKKGIMHPADLQQTEAGSSGWESCGLRLEEATIRRDFWTPIKDTTPAHIDLTGSPVFMETGEAQDKGKDFRSLMSGFSFSRETSHEVVSDGQYPAEGPTTKQLLEFIPQSLPSGKHLGAEALDTTASSTSEGNSHFKPAGKPKRPAKSKITTITSLTTGRYESPFTSEAGNYISAGNDVESIQPARKPTSKRKATKAKSGTKISKDEYQAQFRPAPTMEALQTIENQTLLFGTSSQLERDSSPSVYGIESGLEHSQGQSESARVRSREPSSALGVSRFSKSKSLWAASSRDLDGYLLNVEMVDLLEPAAPAYQPQDEQQTTNKLSKVRAHTEIPPPIEHESSEKSEPSIHSVVNIDTSDTIQSLHEISSTHNNENGVASIPDFNRLSTDALTAKVASFGFKPIKSREKMIVLLEKCWENKRKAAGRPEIGPSERDEPQGTSQGRSLNITTNPIEAGPIPSVIPSIRTTPEEIADSSRTIETISHNLKFPPKTKGNTLHSKGTERDTQPNTIEINDSTDEGLPESSKQLTSSGNSHLPPRVSSRDRPNGLVPGPGEFSIRTKGVSTKENEPAELPNIFIQITNAVKAQPRIRSIKGIKQPTWHEKIVMYDPIWLDDFTLWLNVEGFKRIHEDREVHASLVREWCESKGICCSFKNKR</sequence>
<feature type="region of interest" description="Disordered" evidence="10">
    <location>
        <begin position="436"/>
        <end position="475"/>
    </location>
</feature>
<feature type="region of interest" description="Disordered" evidence="10">
    <location>
        <begin position="146"/>
        <end position="188"/>
    </location>
</feature>
<evidence type="ECO:0000256" key="3">
    <source>
        <dbReference type="ARBA" id="ARBA00022553"/>
    </source>
</evidence>
<comment type="function">
    <text evidence="9">Regulatory subunit of the SLX1-SLX4 structure-specific endonuclease that resolves DNA secondary structures generated during DNA repair and recombination. Has endonuclease activity towards branched DNA substrates, introducing single-strand cuts in duplex DNA close to junctions with ss-DNA.</text>
</comment>
<dbReference type="GO" id="GO:0033557">
    <property type="term" value="C:Slx1-Slx4 complex"/>
    <property type="evidence" value="ECO:0007669"/>
    <property type="project" value="UniProtKB-UniRule"/>
</dbReference>
<evidence type="ECO:0000256" key="1">
    <source>
        <dbReference type="ARBA" id="ARBA00004123"/>
    </source>
</evidence>
<feature type="compositionally biased region" description="Basic residues" evidence="10">
    <location>
        <begin position="165"/>
        <end position="175"/>
    </location>
</feature>
<dbReference type="STRING" id="663331.D4AVV2"/>
<keyword evidence="4 9" id="KW-0227">DNA damage</keyword>
<comment type="subunit">
    <text evidence="9">Forms a heterodimer with SLX1.</text>
</comment>
<evidence type="ECO:0000313" key="12">
    <source>
        <dbReference type="Proteomes" id="UP000008866"/>
    </source>
</evidence>
<dbReference type="GO" id="GO:0006310">
    <property type="term" value="P:DNA recombination"/>
    <property type="evidence" value="ECO:0007669"/>
    <property type="project" value="UniProtKB-UniRule"/>
</dbReference>
<gene>
    <name evidence="9" type="primary">SLX4</name>
    <name evidence="11" type="ORF">ARB_00316</name>
</gene>
<reference evidence="12" key="1">
    <citation type="journal article" date="2011" name="Genome Biol.">
        <title>Comparative and functional genomics provide insights into the pathogenicity of dermatophytic fungi.</title>
        <authorList>
            <person name="Burmester A."/>
            <person name="Shelest E."/>
            <person name="Gloeckner G."/>
            <person name="Heddergott C."/>
            <person name="Schindler S."/>
            <person name="Staib P."/>
            <person name="Heidel A."/>
            <person name="Felder M."/>
            <person name="Petzold A."/>
            <person name="Szafranski K."/>
            <person name="Feuermann M."/>
            <person name="Pedruzzi I."/>
            <person name="Priebe S."/>
            <person name="Groth M."/>
            <person name="Winkler R."/>
            <person name="Li W."/>
            <person name="Kniemeyer O."/>
            <person name="Schroeckh V."/>
            <person name="Hertweck C."/>
            <person name="Hube B."/>
            <person name="White T.C."/>
            <person name="Platzer M."/>
            <person name="Guthke R."/>
            <person name="Heitman J."/>
            <person name="Woestemeyer J."/>
            <person name="Zipfel P.F."/>
            <person name="Monod M."/>
            <person name="Brakhage A.A."/>
        </authorList>
    </citation>
    <scope>NUCLEOTIDE SEQUENCE [LARGE SCALE GENOMIC DNA]</scope>
    <source>
        <strain evidence="12">ATCC MYA-4681 / CBS 112371</strain>
    </source>
</reference>
<keyword evidence="5 9" id="KW-0233">DNA recombination</keyword>
<dbReference type="GO" id="GO:0006281">
    <property type="term" value="P:DNA repair"/>
    <property type="evidence" value="ECO:0007669"/>
    <property type="project" value="UniProtKB-UniRule"/>
</dbReference>
<dbReference type="Proteomes" id="UP000008866">
    <property type="component" value="Unassembled WGS sequence"/>
</dbReference>
<comment type="subcellular location">
    <subcellularLocation>
        <location evidence="1 9">Nucleus</location>
    </subcellularLocation>
</comment>
<keyword evidence="6 9" id="KW-0234">DNA repair</keyword>
<feature type="region of interest" description="Disordered" evidence="10">
    <location>
        <begin position="626"/>
        <end position="668"/>
    </location>
</feature>
<evidence type="ECO:0000256" key="4">
    <source>
        <dbReference type="ARBA" id="ARBA00022763"/>
    </source>
</evidence>
<dbReference type="AlphaFoldDB" id="D4AVV2"/>
<feature type="compositionally biased region" description="Polar residues" evidence="10">
    <location>
        <begin position="727"/>
        <end position="737"/>
    </location>
</feature>
<keyword evidence="3 9" id="KW-0597">Phosphoprotein</keyword>
<dbReference type="InterPro" id="IPR027784">
    <property type="entry name" value="Slx4_ascomycetes"/>
</dbReference>
<feature type="region of interest" description="Disordered" evidence="10">
    <location>
        <begin position="81"/>
        <end position="100"/>
    </location>
</feature>
<dbReference type="EMBL" id="ABSU01000013">
    <property type="protein sequence ID" value="EFE32858.1"/>
    <property type="molecule type" value="Genomic_DNA"/>
</dbReference>
<organism evidence="11 12">
    <name type="scientific">Arthroderma benhamiae (strain ATCC MYA-4681 / CBS 112371)</name>
    <name type="common">Trichophyton mentagrophytes</name>
    <dbReference type="NCBI Taxonomy" id="663331"/>
    <lineage>
        <taxon>Eukaryota</taxon>
        <taxon>Fungi</taxon>
        <taxon>Dikarya</taxon>
        <taxon>Ascomycota</taxon>
        <taxon>Pezizomycotina</taxon>
        <taxon>Eurotiomycetes</taxon>
        <taxon>Eurotiomycetidae</taxon>
        <taxon>Onygenales</taxon>
        <taxon>Arthrodermataceae</taxon>
        <taxon>Trichophyton</taxon>
    </lineage>
</organism>
<evidence type="ECO:0000256" key="2">
    <source>
        <dbReference type="ARBA" id="ARBA00006661"/>
    </source>
</evidence>
<evidence type="ECO:0000313" key="11">
    <source>
        <dbReference type="EMBL" id="EFE32858.1"/>
    </source>
</evidence>
<feature type="region of interest" description="Disordered" evidence="10">
    <location>
        <begin position="380"/>
        <end position="408"/>
    </location>
</feature>
<accession>D4AVV2</accession>
<keyword evidence="7 9" id="KW-0539">Nucleus</keyword>
<feature type="region of interest" description="Disordered" evidence="10">
    <location>
        <begin position="326"/>
        <end position="351"/>
    </location>
</feature>
<dbReference type="InterPro" id="IPR018574">
    <property type="entry name" value="Structure-sp_endonuc_su_Slx4"/>
</dbReference>
<feature type="compositionally biased region" description="Polar residues" evidence="10">
    <location>
        <begin position="641"/>
        <end position="655"/>
    </location>
</feature>
<keyword evidence="12" id="KW-1185">Reference proteome</keyword>
<comment type="caution">
    <text evidence="11">The sequence shown here is derived from an EMBL/GenBank/DDBJ whole genome shotgun (WGS) entry which is preliminary data.</text>
</comment>
<dbReference type="KEGG" id="abe:ARB_00316"/>
<dbReference type="HAMAP" id="MF_03110">
    <property type="entry name" value="Endonuc_su_Slx4"/>
    <property type="match status" value="1"/>
</dbReference>
<dbReference type="GO" id="GO:0006260">
    <property type="term" value="P:DNA replication"/>
    <property type="evidence" value="ECO:0007669"/>
    <property type="project" value="InterPro"/>
</dbReference>
<proteinExistence type="inferred from homology"/>
<evidence type="ECO:0000256" key="7">
    <source>
        <dbReference type="ARBA" id="ARBA00023242"/>
    </source>
</evidence>